<dbReference type="SUPFAM" id="SSF56281">
    <property type="entry name" value="Metallo-hydrolase/oxidoreductase"/>
    <property type="match status" value="1"/>
</dbReference>
<evidence type="ECO:0000313" key="12">
    <source>
        <dbReference type="EMBL" id="GGE03350.1"/>
    </source>
</evidence>
<accession>A0A8J2VGR1</accession>
<feature type="binding site" evidence="10">
    <location>
        <position position="65"/>
    </location>
    <ligand>
        <name>Zn(2+)</name>
        <dbReference type="ChEBI" id="CHEBI:29105"/>
        <label>1</label>
        <note>catalytic</note>
    </ligand>
</feature>
<reference evidence="12" key="1">
    <citation type="journal article" date="2014" name="Int. J. Syst. Evol. Microbiol.">
        <title>Complete genome sequence of Corynebacterium casei LMG S-19264T (=DSM 44701T), isolated from a smear-ripened cheese.</title>
        <authorList>
            <consortium name="US DOE Joint Genome Institute (JGI-PGF)"/>
            <person name="Walter F."/>
            <person name="Albersmeier A."/>
            <person name="Kalinowski J."/>
            <person name="Ruckert C."/>
        </authorList>
    </citation>
    <scope>NUCLEOTIDE SEQUENCE</scope>
    <source>
        <strain evidence="12">CGMCC 1.15179</strain>
    </source>
</reference>
<dbReference type="CDD" id="cd07717">
    <property type="entry name" value="RNaseZ_ZiPD-like_MBL-fold"/>
    <property type="match status" value="1"/>
</dbReference>
<evidence type="ECO:0000256" key="7">
    <source>
        <dbReference type="ARBA" id="ARBA00022801"/>
    </source>
</evidence>
<keyword evidence="3 10" id="KW-0819">tRNA processing</keyword>
<proteinExistence type="inferred from homology"/>
<sequence>MELTFLGTGAGVPSKERNVSAVALRFTDAGGETWLFDCGEATQHQVLSSPVKLTRVTRIWITHLHGDHIFGLPGLLGSRSFQGAETPLILYGPAGLKEYVEVSLKTSGTYLRYPLTVEEVTDGRVLEEHNGVRVRVQALDHTLPCYGYRVEEPDRPGRLQVERLKREGVAPGPHFRDLKAGKEVILPDGRRLYGSDYLEPNKPGRQVVILGDTRAVPEITDFARGADVLVHEATFGEGEEEMATRHGHSTTVQAAEMAKRAGVKRLILTHISARYRLANEKELLAQARRVFPHTELARDHEVVVVSSP</sequence>
<feature type="domain" description="Metallo-beta-lactamase" evidence="11">
    <location>
        <begin position="18"/>
        <end position="196"/>
    </location>
</feature>
<dbReference type="InterPro" id="IPR001279">
    <property type="entry name" value="Metallo-B-lactamas"/>
</dbReference>
<dbReference type="PANTHER" id="PTHR46018:SF2">
    <property type="entry name" value="ZINC PHOSPHODIESTERASE ELAC PROTEIN 1"/>
    <property type="match status" value="1"/>
</dbReference>
<evidence type="ECO:0000256" key="4">
    <source>
        <dbReference type="ARBA" id="ARBA00022722"/>
    </source>
</evidence>
<feature type="active site" description="Proton acceptor" evidence="10">
    <location>
        <position position="67"/>
    </location>
</feature>
<keyword evidence="7 10" id="KW-0378">Hydrolase</keyword>
<dbReference type="HAMAP" id="MF_01818">
    <property type="entry name" value="RNase_Z_BN"/>
    <property type="match status" value="1"/>
</dbReference>
<keyword evidence="4 10" id="KW-0540">Nuclease</keyword>
<comment type="catalytic activity">
    <reaction evidence="10">
        <text>Endonucleolytic cleavage of RNA, removing extra 3' nucleotides from tRNA precursor, generating 3' termini of tRNAs. A 3'-hydroxy group is left at the tRNA terminus and a 5'-phosphoryl group is left at the trailer molecule.</text>
        <dbReference type="EC" id="3.1.26.11"/>
    </reaction>
</comment>
<evidence type="ECO:0000256" key="3">
    <source>
        <dbReference type="ARBA" id="ARBA00022694"/>
    </source>
</evidence>
<feature type="binding site" evidence="10">
    <location>
        <position position="212"/>
    </location>
    <ligand>
        <name>Zn(2+)</name>
        <dbReference type="ChEBI" id="CHEBI:29105"/>
        <label>1</label>
        <note>catalytic</note>
    </ligand>
</feature>
<reference evidence="12" key="2">
    <citation type="submission" date="2020-09" db="EMBL/GenBank/DDBJ databases">
        <authorList>
            <person name="Sun Q."/>
            <person name="Zhou Y."/>
        </authorList>
    </citation>
    <scope>NUCLEOTIDE SEQUENCE</scope>
    <source>
        <strain evidence="12">CGMCC 1.15179</strain>
    </source>
</reference>
<feature type="binding site" evidence="10">
    <location>
        <position position="67"/>
    </location>
    <ligand>
        <name>Zn(2+)</name>
        <dbReference type="ChEBI" id="CHEBI:29105"/>
        <label>2</label>
        <note>catalytic</note>
    </ligand>
</feature>
<feature type="binding site" evidence="10">
    <location>
        <position position="63"/>
    </location>
    <ligand>
        <name>Zn(2+)</name>
        <dbReference type="ChEBI" id="CHEBI:29105"/>
        <label>1</label>
        <note>catalytic</note>
    </ligand>
</feature>
<name>A0A8J2VGR1_9BACL</name>
<evidence type="ECO:0000256" key="9">
    <source>
        <dbReference type="ARBA" id="ARBA00057812"/>
    </source>
</evidence>
<dbReference type="AlphaFoldDB" id="A0A8J2VGR1"/>
<keyword evidence="5 10" id="KW-0479">Metal-binding</keyword>
<dbReference type="PANTHER" id="PTHR46018">
    <property type="entry name" value="ZINC PHOSPHODIESTERASE ELAC PROTEIN 1"/>
    <property type="match status" value="1"/>
</dbReference>
<evidence type="ECO:0000256" key="5">
    <source>
        <dbReference type="ARBA" id="ARBA00022723"/>
    </source>
</evidence>
<dbReference type="NCBIfam" id="NF000801">
    <property type="entry name" value="PRK00055.1-3"/>
    <property type="match status" value="1"/>
</dbReference>
<protein>
    <recommendedName>
        <fullName evidence="2 10">Ribonuclease Z</fullName>
        <shortName evidence="10">RNase Z</shortName>
        <ecNumber evidence="2 10">3.1.26.11</ecNumber>
    </recommendedName>
    <alternativeName>
        <fullName evidence="10">tRNA 3 endonuclease</fullName>
    </alternativeName>
    <alternativeName>
        <fullName evidence="10">tRNase Z</fullName>
    </alternativeName>
</protein>
<dbReference type="Proteomes" id="UP000625210">
    <property type="component" value="Unassembled WGS sequence"/>
</dbReference>
<comment type="similarity">
    <text evidence="10">Belongs to the RNase Z family.</text>
</comment>
<keyword evidence="13" id="KW-1185">Reference proteome</keyword>
<comment type="cofactor">
    <cofactor evidence="10">
        <name>Zn(2+)</name>
        <dbReference type="ChEBI" id="CHEBI:29105"/>
    </cofactor>
    <text evidence="10">Binds 2 Zn(2+) ions.</text>
</comment>
<dbReference type="GO" id="GO:0008270">
    <property type="term" value="F:zinc ion binding"/>
    <property type="evidence" value="ECO:0007669"/>
    <property type="project" value="UniProtKB-UniRule"/>
</dbReference>
<keyword evidence="6 10" id="KW-0255">Endonuclease</keyword>
<evidence type="ECO:0000256" key="8">
    <source>
        <dbReference type="ARBA" id="ARBA00022833"/>
    </source>
</evidence>
<feature type="binding site" evidence="10">
    <location>
        <position position="270"/>
    </location>
    <ligand>
        <name>Zn(2+)</name>
        <dbReference type="ChEBI" id="CHEBI:29105"/>
        <label>2</label>
        <note>catalytic</note>
    </ligand>
</feature>
<evidence type="ECO:0000313" key="13">
    <source>
        <dbReference type="Proteomes" id="UP000625210"/>
    </source>
</evidence>
<dbReference type="NCBIfam" id="TIGR02651">
    <property type="entry name" value="RNase_Z"/>
    <property type="match status" value="1"/>
</dbReference>
<comment type="function">
    <text evidence="9 10">Zinc phosphodiesterase, which displays some tRNA 3'-processing endonuclease activity. Probably involved in tRNA maturation, by removing a 3'-trailer from precursor tRNA.</text>
</comment>
<dbReference type="EMBL" id="BMHQ01000001">
    <property type="protein sequence ID" value="GGE03350.1"/>
    <property type="molecule type" value="Genomic_DNA"/>
</dbReference>
<dbReference type="SMART" id="SM00849">
    <property type="entry name" value="Lactamase_B"/>
    <property type="match status" value="1"/>
</dbReference>
<dbReference type="GO" id="GO:0042781">
    <property type="term" value="F:3'-tRNA processing endoribonuclease activity"/>
    <property type="evidence" value="ECO:0007669"/>
    <property type="project" value="UniProtKB-UniRule"/>
</dbReference>
<keyword evidence="8 10" id="KW-0862">Zinc</keyword>
<dbReference type="GO" id="GO:0042802">
    <property type="term" value="F:identical protein binding"/>
    <property type="evidence" value="ECO:0007669"/>
    <property type="project" value="UniProtKB-ARBA"/>
</dbReference>
<evidence type="ECO:0000259" key="11">
    <source>
        <dbReference type="SMART" id="SM00849"/>
    </source>
</evidence>
<dbReference type="RefSeq" id="WP_188645911.1">
    <property type="nucleotide sequence ID" value="NZ_BMHQ01000001.1"/>
</dbReference>
<organism evidence="12 13">
    <name type="scientific">Marinithermofilum abyssi</name>
    <dbReference type="NCBI Taxonomy" id="1571185"/>
    <lineage>
        <taxon>Bacteria</taxon>
        <taxon>Bacillati</taxon>
        <taxon>Bacillota</taxon>
        <taxon>Bacilli</taxon>
        <taxon>Bacillales</taxon>
        <taxon>Thermoactinomycetaceae</taxon>
        <taxon>Marinithermofilum</taxon>
    </lineage>
</organism>
<dbReference type="Pfam" id="PF12706">
    <property type="entry name" value="Lactamase_B_2"/>
    <property type="match status" value="1"/>
</dbReference>
<comment type="subunit">
    <text evidence="1 10">Homodimer.</text>
</comment>
<dbReference type="InterPro" id="IPR036866">
    <property type="entry name" value="RibonucZ/Hydroxyglut_hydro"/>
</dbReference>
<gene>
    <name evidence="10 12" type="primary">rnz</name>
    <name evidence="12" type="ORF">GCM10011571_00230</name>
</gene>
<dbReference type="Pfam" id="PF23023">
    <property type="entry name" value="Anti-Pycsar_Apyc1"/>
    <property type="match status" value="1"/>
</dbReference>
<feature type="binding site" evidence="10">
    <location>
        <position position="68"/>
    </location>
    <ligand>
        <name>Zn(2+)</name>
        <dbReference type="ChEBI" id="CHEBI:29105"/>
        <label>2</label>
        <note>catalytic</note>
    </ligand>
</feature>
<dbReference type="FunFam" id="3.60.15.10:FF:000002">
    <property type="entry name" value="Ribonuclease Z"/>
    <property type="match status" value="1"/>
</dbReference>
<feature type="binding site" evidence="10">
    <location>
        <position position="212"/>
    </location>
    <ligand>
        <name>Zn(2+)</name>
        <dbReference type="ChEBI" id="CHEBI:29105"/>
        <label>2</label>
        <note>catalytic</note>
    </ligand>
</feature>
<feature type="binding site" evidence="10">
    <location>
        <position position="141"/>
    </location>
    <ligand>
        <name>Zn(2+)</name>
        <dbReference type="ChEBI" id="CHEBI:29105"/>
        <label>1</label>
        <note>catalytic</note>
    </ligand>
</feature>
<evidence type="ECO:0000256" key="2">
    <source>
        <dbReference type="ARBA" id="ARBA00012477"/>
    </source>
</evidence>
<evidence type="ECO:0000256" key="1">
    <source>
        <dbReference type="ARBA" id="ARBA00011738"/>
    </source>
</evidence>
<dbReference type="InterPro" id="IPR013471">
    <property type="entry name" value="RNase_Z/BN"/>
</dbReference>
<dbReference type="Gene3D" id="3.60.15.10">
    <property type="entry name" value="Ribonuclease Z/Hydroxyacylglutathione hydrolase-like"/>
    <property type="match status" value="1"/>
</dbReference>
<evidence type="ECO:0000256" key="10">
    <source>
        <dbReference type="HAMAP-Rule" id="MF_01818"/>
    </source>
</evidence>
<dbReference type="EC" id="3.1.26.11" evidence="2 10"/>
<evidence type="ECO:0000256" key="6">
    <source>
        <dbReference type="ARBA" id="ARBA00022759"/>
    </source>
</evidence>
<comment type="caution">
    <text evidence="12">The sequence shown here is derived from an EMBL/GenBank/DDBJ whole genome shotgun (WGS) entry which is preliminary data.</text>
</comment>